<keyword evidence="9" id="KW-0812">Transmembrane</keyword>
<evidence type="ECO:0000313" key="11">
    <source>
        <dbReference type="EMBL" id="KAF5886043.1"/>
    </source>
</evidence>
<dbReference type="OrthoDB" id="9932608at2759"/>
<comment type="subcellular location">
    <subcellularLocation>
        <location evidence="1">Cell membrane</location>
    </subcellularLocation>
</comment>
<dbReference type="Pfam" id="PF07686">
    <property type="entry name" value="V-set"/>
    <property type="match status" value="1"/>
</dbReference>
<keyword evidence="6" id="KW-1015">Disulfide bond</keyword>
<evidence type="ECO:0000256" key="3">
    <source>
        <dbReference type="ARBA" id="ARBA00022729"/>
    </source>
</evidence>
<dbReference type="InterPro" id="IPR013106">
    <property type="entry name" value="Ig_V-set"/>
</dbReference>
<dbReference type="EMBL" id="QNUK01001206">
    <property type="protein sequence ID" value="KAF5886043.1"/>
    <property type="molecule type" value="Genomic_DNA"/>
</dbReference>
<keyword evidence="12" id="KW-1185">Reference proteome</keyword>
<keyword evidence="2" id="KW-1003">Cell membrane</keyword>
<dbReference type="Gene3D" id="2.60.40.10">
    <property type="entry name" value="Immunoglobulins"/>
    <property type="match status" value="1"/>
</dbReference>
<dbReference type="AlphaFoldDB" id="A0A8J4TZF7"/>
<dbReference type="PANTHER" id="PTHR19433">
    <property type="entry name" value="T-CELL RECEPTOR ALPHA CHAIN V REGION-RELATED"/>
    <property type="match status" value="1"/>
</dbReference>
<gene>
    <name evidence="11" type="ORF">DAT39_022608</name>
</gene>
<dbReference type="InterPro" id="IPR003599">
    <property type="entry name" value="Ig_sub"/>
</dbReference>
<organism evidence="11 12">
    <name type="scientific">Clarias magur</name>
    <name type="common">Asian catfish</name>
    <name type="synonym">Macropteronotus magur</name>
    <dbReference type="NCBI Taxonomy" id="1594786"/>
    <lineage>
        <taxon>Eukaryota</taxon>
        <taxon>Metazoa</taxon>
        <taxon>Chordata</taxon>
        <taxon>Craniata</taxon>
        <taxon>Vertebrata</taxon>
        <taxon>Euteleostomi</taxon>
        <taxon>Actinopterygii</taxon>
        <taxon>Neopterygii</taxon>
        <taxon>Teleostei</taxon>
        <taxon>Ostariophysi</taxon>
        <taxon>Siluriformes</taxon>
        <taxon>Clariidae</taxon>
        <taxon>Clarias</taxon>
    </lineage>
</organism>
<keyword evidence="3" id="KW-0732">Signal</keyword>
<dbReference type="Proteomes" id="UP000727407">
    <property type="component" value="Unassembled WGS sequence"/>
</dbReference>
<dbReference type="SMART" id="SM00409">
    <property type="entry name" value="IG"/>
    <property type="match status" value="1"/>
</dbReference>
<evidence type="ECO:0000256" key="4">
    <source>
        <dbReference type="ARBA" id="ARBA00022859"/>
    </source>
</evidence>
<dbReference type="InterPro" id="IPR013783">
    <property type="entry name" value="Ig-like_fold"/>
</dbReference>
<reference evidence="11" key="1">
    <citation type="submission" date="2020-07" db="EMBL/GenBank/DDBJ databases">
        <title>Clarias magur genome sequencing, assembly and annotation.</title>
        <authorList>
            <person name="Kushwaha B."/>
            <person name="Kumar R."/>
            <person name="Das P."/>
            <person name="Joshi C.G."/>
            <person name="Kumar D."/>
            <person name="Nagpure N.S."/>
            <person name="Pandey M."/>
            <person name="Agarwal S."/>
            <person name="Srivastava S."/>
            <person name="Singh M."/>
            <person name="Sahoo L."/>
            <person name="Jayasankar P."/>
            <person name="Meher P.K."/>
            <person name="Koringa P.G."/>
            <person name="Iquebal M.A."/>
            <person name="Das S.P."/>
            <person name="Bit A."/>
            <person name="Patnaik S."/>
            <person name="Patel N."/>
            <person name="Shah T.M."/>
            <person name="Hinsu A."/>
            <person name="Jena J.K."/>
        </authorList>
    </citation>
    <scope>NUCLEOTIDE SEQUENCE</scope>
    <source>
        <strain evidence="11">CIFAMagur01</strain>
        <tissue evidence="11">Testis</tissue>
    </source>
</reference>
<evidence type="ECO:0000256" key="9">
    <source>
        <dbReference type="SAM" id="Phobius"/>
    </source>
</evidence>
<feature type="compositionally biased region" description="Polar residues" evidence="8">
    <location>
        <begin position="117"/>
        <end position="131"/>
    </location>
</feature>
<evidence type="ECO:0000256" key="7">
    <source>
        <dbReference type="ARBA" id="ARBA00023180"/>
    </source>
</evidence>
<keyword evidence="4" id="KW-0391">Immunity</keyword>
<dbReference type="GO" id="GO:0009617">
    <property type="term" value="P:response to bacterium"/>
    <property type="evidence" value="ECO:0007669"/>
    <property type="project" value="TreeGrafter"/>
</dbReference>
<dbReference type="GO" id="GO:0002376">
    <property type="term" value="P:immune system process"/>
    <property type="evidence" value="ECO:0007669"/>
    <property type="project" value="UniProtKB-KW"/>
</dbReference>
<accession>A0A8J4TZF7</accession>
<keyword evidence="5 9" id="KW-0472">Membrane</keyword>
<dbReference type="PANTHER" id="PTHR19433:SF111">
    <property type="entry name" value="T CELL RECEPTOR ALPHA VARIABLE 4"/>
    <property type="match status" value="1"/>
</dbReference>
<keyword evidence="7" id="KW-0325">Glycoprotein</keyword>
<evidence type="ECO:0000256" key="1">
    <source>
        <dbReference type="ARBA" id="ARBA00004236"/>
    </source>
</evidence>
<dbReference type="InterPro" id="IPR007110">
    <property type="entry name" value="Ig-like_dom"/>
</dbReference>
<dbReference type="GO" id="GO:0005886">
    <property type="term" value="C:plasma membrane"/>
    <property type="evidence" value="ECO:0007669"/>
    <property type="project" value="UniProtKB-SubCell"/>
</dbReference>
<feature type="domain" description="Ig-like" evidence="10">
    <location>
        <begin position="13"/>
        <end position="93"/>
    </location>
</feature>
<sequence length="222" mass="24640">LLSETLCSSLEAGDNVTIWCEFDESLANTIFWFKHTSDSVPLLIGCKKFRASGPSETCKSFTENERIVMNVYKKNTSLTITAVNVSDSGLYYCGYGEERISPKLSNSTSLHVKDNNKQNSVDKVSGTGTNDCENKTTGTNINLFENKTTVCISPPVFFLLIVVFGALTVLLLLVLIFIILKHRKTHTGAKAEDEVADSDSVHYAAIHFTKKKSKRTKQNEEK</sequence>
<evidence type="ECO:0000256" key="8">
    <source>
        <dbReference type="SAM" id="MobiDB-lite"/>
    </source>
</evidence>
<feature type="non-terminal residue" evidence="11">
    <location>
        <position position="1"/>
    </location>
</feature>
<proteinExistence type="predicted"/>
<evidence type="ECO:0000256" key="2">
    <source>
        <dbReference type="ARBA" id="ARBA00022475"/>
    </source>
</evidence>
<keyword evidence="9" id="KW-1133">Transmembrane helix</keyword>
<dbReference type="SUPFAM" id="SSF48726">
    <property type="entry name" value="Immunoglobulin"/>
    <property type="match status" value="1"/>
</dbReference>
<feature type="region of interest" description="Disordered" evidence="8">
    <location>
        <begin position="107"/>
        <end position="131"/>
    </location>
</feature>
<dbReference type="InterPro" id="IPR052051">
    <property type="entry name" value="TCR_complex_component"/>
</dbReference>
<feature type="transmembrane region" description="Helical" evidence="9">
    <location>
        <begin position="156"/>
        <end position="180"/>
    </location>
</feature>
<evidence type="ECO:0000256" key="6">
    <source>
        <dbReference type="ARBA" id="ARBA00023157"/>
    </source>
</evidence>
<evidence type="ECO:0000256" key="5">
    <source>
        <dbReference type="ARBA" id="ARBA00023136"/>
    </source>
</evidence>
<name>A0A8J4TZF7_CLAMG</name>
<evidence type="ECO:0000313" key="12">
    <source>
        <dbReference type="Proteomes" id="UP000727407"/>
    </source>
</evidence>
<evidence type="ECO:0000259" key="10">
    <source>
        <dbReference type="PROSITE" id="PS50835"/>
    </source>
</evidence>
<comment type="caution">
    <text evidence="11">The sequence shown here is derived from an EMBL/GenBank/DDBJ whole genome shotgun (WGS) entry which is preliminary data.</text>
</comment>
<feature type="non-terminal residue" evidence="11">
    <location>
        <position position="222"/>
    </location>
</feature>
<protein>
    <submittedName>
        <fullName evidence="11">Ig kappa chain V19-17-like</fullName>
    </submittedName>
</protein>
<dbReference type="InterPro" id="IPR036179">
    <property type="entry name" value="Ig-like_dom_sf"/>
</dbReference>
<dbReference type="PROSITE" id="PS50835">
    <property type="entry name" value="IG_LIKE"/>
    <property type="match status" value="1"/>
</dbReference>